<dbReference type="FunFam" id="1.10.1170.10:FF:000002">
    <property type="entry name" value="Baculoviral IAP repeat containing 7"/>
    <property type="match status" value="1"/>
</dbReference>
<sequence length="523" mass="59660">MSSLTSYVHDLIRGKEFETEEEMQYEIVRLASFDTWPDWSAKRPVDLAENGFYYVGPRDRIKCYSCGAEFDDLSLRQDVTEEHRRRSPQCLVVIGLAQNNKKLESCGDLDTETEMLLLNGDVSGKGYFDRLLESMDPVTPCGPHKALDCARHNPVATNGTKDAEEKLLKDEKYRLNTYDSRWLSQYALSPSQLATAGFYYVGPEDTVQCAFCNGKLLQWKPTDDPLFEHKKHYPSCPFIGDIPGKKVMHQNVIQQSGTITYTIANPRFATEKLRLDSFKNWPKNAFIHPQKLAQAGFYYVGYSDNVKCFSCNGGLRSWVAEDDPWREHAHWFYRCGFLKHVKGEEYIQAVSNHYNLKAQMVKTNEPHCGGNTPSFHLLQTISNRKSENLKEEPVISLNQKESSMSRHQKNRAKKKTCQSAGQRTPKGDVTQSNDTKEPSLHYEGNTDDDVTISSTQSKDKDLLAAAIEHIKEERRCKICMDTQCNVVLLPCRHMMCCSECAPVLRTCPICRGQIEETLKVYIP</sequence>
<dbReference type="GO" id="GO:0005634">
    <property type="term" value="C:nucleus"/>
    <property type="evidence" value="ECO:0007669"/>
    <property type="project" value="TreeGrafter"/>
</dbReference>
<dbReference type="PROSITE" id="PS01282">
    <property type="entry name" value="BIR_REPEAT_1"/>
    <property type="match status" value="1"/>
</dbReference>
<feature type="compositionally biased region" description="Basic residues" evidence="7">
    <location>
        <begin position="406"/>
        <end position="416"/>
    </location>
</feature>
<dbReference type="InterPro" id="IPR001841">
    <property type="entry name" value="Znf_RING"/>
</dbReference>
<dbReference type="Pfam" id="PF13920">
    <property type="entry name" value="zf-C3HC4_3"/>
    <property type="match status" value="1"/>
</dbReference>
<evidence type="ECO:0000256" key="1">
    <source>
        <dbReference type="ARBA" id="ARBA00006672"/>
    </source>
</evidence>
<keyword evidence="3" id="KW-0479">Metal-binding</keyword>
<dbReference type="PROSITE" id="PS50089">
    <property type="entry name" value="ZF_RING_2"/>
    <property type="match status" value="1"/>
</dbReference>
<dbReference type="Gene3D" id="1.10.1170.10">
    <property type="entry name" value="Inhibitor Of Apoptosis Protein (2mihbC-IAP-1), Chain A"/>
    <property type="match status" value="4"/>
</dbReference>
<evidence type="ECO:0000256" key="3">
    <source>
        <dbReference type="ARBA" id="ARBA00022723"/>
    </source>
</evidence>
<comment type="similarity">
    <text evidence="1">Belongs to the IAP family.</text>
</comment>
<dbReference type="GO" id="GO:0006915">
    <property type="term" value="P:apoptotic process"/>
    <property type="evidence" value="ECO:0007669"/>
    <property type="project" value="UniProtKB-KW"/>
</dbReference>
<dbReference type="SMART" id="SM00238">
    <property type="entry name" value="BIR"/>
    <property type="match status" value="3"/>
</dbReference>
<dbReference type="GO" id="GO:0008270">
    <property type="term" value="F:zinc ion binding"/>
    <property type="evidence" value="ECO:0007669"/>
    <property type="project" value="UniProtKB-KW"/>
</dbReference>
<evidence type="ECO:0000256" key="6">
    <source>
        <dbReference type="PROSITE-ProRule" id="PRU00175"/>
    </source>
</evidence>
<dbReference type="AlphaFoldDB" id="A0AAD9IU27"/>
<comment type="caution">
    <text evidence="9">The sequence shown here is derived from an EMBL/GenBank/DDBJ whole genome shotgun (WGS) entry which is preliminary data.</text>
</comment>
<evidence type="ECO:0000256" key="7">
    <source>
        <dbReference type="SAM" id="MobiDB-lite"/>
    </source>
</evidence>
<keyword evidence="5" id="KW-0862">Zinc</keyword>
<dbReference type="PROSITE" id="PS50143">
    <property type="entry name" value="BIR_REPEAT_2"/>
    <property type="match status" value="3"/>
</dbReference>
<dbReference type="Proteomes" id="UP001208570">
    <property type="component" value="Unassembled WGS sequence"/>
</dbReference>
<evidence type="ECO:0000256" key="2">
    <source>
        <dbReference type="ARBA" id="ARBA00022703"/>
    </source>
</evidence>
<name>A0AAD9IU27_9ANNE</name>
<dbReference type="InterPro" id="IPR050784">
    <property type="entry name" value="IAP"/>
</dbReference>
<gene>
    <name evidence="9" type="ORF">LSH36_1384g00005</name>
</gene>
<evidence type="ECO:0000313" key="10">
    <source>
        <dbReference type="Proteomes" id="UP001208570"/>
    </source>
</evidence>
<dbReference type="Pfam" id="PF00653">
    <property type="entry name" value="BIR"/>
    <property type="match status" value="3"/>
</dbReference>
<dbReference type="InterPro" id="IPR011029">
    <property type="entry name" value="DEATH-like_dom_sf"/>
</dbReference>
<dbReference type="PANTHER" id="PTHR10044">
    <property type="entry name" value="INHIBITOR OF APOPTOSIS"/>
    <property type="match status" value="1"/>
</dbReference>
<feature type="region of interest" description="Disordered" evidence="7">
    <location>
        <begin position="389"/>
        <end position="454"/>
    </location>
</feature>
<evidence type="ECO:0000256" key="4">
    <source>
        <dbReference type="ARBA" id="ARBA00022771"/>
    </source>
</evidence>
<reference evidence="9" key="1">
    <citation type="journal article" date="2023" name="Mol. Biol. Evol.">
        <title>Third-Generation Sequencing Reveals the Adaptive Role of the Epigenome in Three Deep-Sea Polychaetes.</title>
        <authorList>
            <person name="Perez M."/>
            <person name="Aroh O."/>
            <person name="Sun Y."/>
            <person name="Lan Y."/>
            <person name="Juniper S.K."/>
            <person name="Young C.R."/>
            <person name="Angers B."/>
            <person name="Qian P.Y."/>
        </authorList>
    </citation>
    <scope>NUCLEOTIDE SEQUENCE</scope>
    <source>
        <strain evidence="9">P08H-3</strain>
    </source>
</reference>
<dbReference type="SMART" id="SM00184">
    <property type="entry name" value="RING"/>
    <property type="match status" value="1"/>
</dbReference>
<dbReference type="InterPro" id="IPR001370">
    <property type="entry name" value="BIR_rpt"/>
</dbReference>
<keyword evidence="10" id="KW-1185">Reference proteome</keyword>
<evidence type="ECO:0000256" key="5">
    <source>
        <dbReference type="ARBA" id="ARBA00022833"/>
    </source>
</evidence>
<dbReference type="CDD" id="cd00022">
    <property type="entry name" value="BIR"/>
    <property type="match status" value="3"/>
</dbReference>
<protein>
    <recommendedName>
        <fullName evidence="8">RING-type domain-containing protein</fullName>
    </recommendedName>
</protein>
<evidence type="ECO:0000259" key="8">
    <source>
        <dbReference type="PROSITE" id="PS50089"/>
    </source>
</evidence>
<keyword evidence="2" id="KW-0053">Apoptosis</keyword>
<organism evidence="9 10">
    <name type="scientific">Paralvinella palmiformis</name>
    <dbReference type="NCBI Taxonomy" id="53620"/>
    <lineage>
        <taxon>Eukaryota</taxon>
        <taxon>Metazoa</taxon>
        <taxon>Spiralia</taxon>
        <taxon>Lophotrochozoa</taxon>
        <taxon>Annelida</taxon>
        <taxon>Polychaeta</taxon>
        <taxon>Sedentaria</taxon>
        <taxon>Canalipalpata</taxon>
        <taxon>Terebellida</taxon>
        <taxon>Terebelliformia</taxon>
        <taxon>Alvinellidae</taxon>
        <taxon>Paralvinella</taxon>
    </lineage>
</organism>
<proteinExistence type="inferred from homology"/>
<keyword evidence="4 6" id="KW-0863">Zinc-finger</keyword>
<dbReference type="FunFam" id="1.10.1170.10:FF:000003">
    <property type="entry name" value="E3 ubiquitin-protein ligase XIAP"/>
    <property type="match status" value="1"/>
</dbReference>
<dbReference type="Gene3D" id="1.10.533.10">
    <property type="entry name" value="Death Domain, Fas"/>
    <property type="match status" value="1"/>
</dbReference>
<dbReference type="PANTHER" id="PTHR10044:SF139">
    <property type="entry name" value="DEATH-ASSOCIATED INHIBITOR OF APOPTOSIS 2"/>
    <property type="match status" value="1"/>
</dbReference>
<feature type="domain" description="RING-type" evidence="8">
    <location>
        <begin position="476"/>
        <end position="511"/>
    </location>
</feature>
<evidence type="ECO:0000313" key="9">
    <source>
        <dbReference type="EMBL" id="KAK2140353.1"/>
    </source>
</evidence>
<dbReference type="SUPFAM" id="SSF57924">
    <property type="entry name" value="Inhibitor of apoptosis (IAP) repeat"/>
    <property type="match status" value="3"/>
</dbReference>
<dbReference type="GO" id="GO:0005737">
    <property type="term" value="C:cytoplasm"/>
    <property type="evidence" value="ECO:0007669"/>
    <property type="project" value="TreeGrafter"/>
</dbReference>
<dbReference type="EMBL" id="JAODUP010001383">
    <property type="protein sequence ID" value="KAK2140353.1"/>
    <property type="molecule type" value="Genomic_DNA"/>
</dbReference>
<accession>A0AAD9IU27</accession>